<sequence>MNSSVTTVVLSGLHKISTLTSRELTIEIFMRWKNACEDYFEIKDVKNEKKVTHAGTGLQDLLVQDWYHSDVARLCSLSWDDFTKEFKMRWLSSDWNVKARNELTCRCQTNEELFKD</sequence>
<gene>
    <name evidence="1" type="ORF">BDY19DRAFT_907616</name>
</gene>
<name>A0ACB8TZT4_9APHY</name>
<comment type="caution">
    <text evidence="1">The sequence shown here is derived from an EMBL/GenBank/DDBJ whole genome shotgun (WGS) entry which is preliminary data.</text>
</comment>
<accession>A0ACB8TZT4</accession>
<keyword evidence="2" id="KW-1185">Reference proteome</keyword>
<evidence type="ECO:0000313" key="1">
    <source>
        <dbReference type="EMBL" id="KAI0087461.1"/>
    </source>
</evidence>
<protein>
    <submittedName>
        <fullName evidence="1">Uncharacterized protein</fullName>
    </submittedName>
</protein>
<reference evidence="1" key="1">
    <citation type="journal article" date="2021" name="Environ. Microbiol.">
        <title>Gene family expansions and transcriptome signatures uncover fungal adaptations to wood decay.</title>
        <authorList>
            <person name="Hage H."/>
            <person name="Miyauchi S."/>
            <person name="Viragh M."/>
            <person name="Drula E."/>
            <person name="Min B."/>
            <person name="Chaduli D."/>
            <person name="Navarro D."/>
            <person name="Favel A."/>
            <person name="Norest M."/>
            <person name="Lesage-Meessen L."/>
            <person name="Balint B."/>
            <person name="Merenyi Z."/>
            <person name="de Eugenio L."/>
            <person name="Morin E."/>
            <person name="Martinez A.T."/>
            <person name="Baldrian P."/>
            <person name="Stursova M."/>
            <person name="Martinez M.J."/>
            <person name="Novotny C."/>
            <person name="Magnuson J.K."/>
            <person name="Spatafora J.W."/>
            <person name="Maurice S."/>
            <person name="Pangilinan J."/>
            <person name="Andreopoulos W."/>
            <person name="LaButti K."/>
            <person name="Hundley H."/>
            <person name="Na H."/>
            <person name="Kuo A."/>
            <person name="Barry K."/>
            <person name="Lipzen A."/>
            <person name="Henrissat B."/>
            <person name="Riley R."/>
            <person name="Ahrendt S."/>
            <person name="Nagy L.G."/>
            <person name="Grigoriev I.V."/>
            <person name="Martin F."/>
            <person name="Rosso M.N."/>
        </authorList>
    </citation>
    <scope>NUCLEOTIDE SEQUENCE</scope>
    <source>
        <strain evidence="1">CBS 384.51</strain>
    </source>
</reference>
<evidence type="ECO:0000313" key="2">
    <source>
        <dbReference type="Proteomes" id="UP001055072"/>
    </source>
</evidence>
<dbReference type="EMBL" id="MU274918">
    <property type="protein sequence ID" value="KAI0087461.1"/>
    <property type="molecule type" value="Genomic_DNA"/>
</dbReference>
<organism evidence="1 2">
    <name type="scientific">Irpex rosettiformis</name>
    <dbReference type="NCBI Taxonomy" id="378272"/>
    <lineage>
        <taxon>Eukaryota</taxon>
        <taxon>Fungi</taxon>
        <taxon>Dikarya</taxon>
        <taxon>Basidiomycota</taxon>
        <taxon>Agaricomycotina</taxon>
        <taxon>Agaricomycetes</taxon>
        <taxon>Polyporales</taxon>
        <taxon>Irpicaceae</taxon>
        <taxon>Irpex</taxon>
    </lineage>
</organism>
<proteinExistence type="predicted"/>
<dbReference type="Proteomes" id="UP001055072">
    <property type="component" value="Unassembled WGS sequence"/>
</dbReference>